<keyword evidence="2" id="KW-1185">Reference proteome</keyword>
<protein>
    <submittedName>
        <fullName evidence="1">Uncharacterized protein</fullName>
    </submittedName>
</protein>
<name>A0A401FV41_9BACT</name>
<proteinExistence type="predicted"/>
<accession>A0A401FV41</accession>
<reference evidence="2" key="1">
    <citation type="submission" date="2017-11" db="EMBL/GenBank/DDBJ databases">
        <authorList>
            <person name="Watanabe M."/>
            <person name="Kojima H."/>
        </authorList>
    </citation>
    <scope>NUCLEOTIDE SEQUENCE [LARGE SCALE GENOMIC DNA]</scope>
    <source>
        <strain evidence="2">Tokyo 01</strain>
    </source>
</reference>
<dbReference type="AlphaFoldDB" id="A0A401FV41"/>
<reference evidence="2" key="2">
    <citation type="submission" date="2019-01" db="EMBL/GenBank/DDBJ databases">
        <title>Genome sequence of Desulfonema ishimotonii strain Tokyo 01.</title>
        <authorList>
            <person name="Fukui M."/>
        </authorList>
    </citation>
    <scope>NUCLEOTIDE SEQUENCE [LARGE SCALE GENOMIC DNA]</scope>
    <source>
        <strain evidence="2">Tokyo 01</strain>
    </source>
</reference>
<evidence type="ECO:0000313" key="2">
    <source>
        <dbReference type="Proteomes" id="UP000288096"/>
    </source>
</evidence>
<dbReference type="RefSeq" id="WP_208022539.1">
    <property type="nucleotide sequence ID" value="NZ_BEXT01000001.1"/>
</dbReference>
<comment type="caution">
    <text evidence="1">The sequence shown here is derived from an EMBL/GenBank/DDBJ whole genome shotgun (WGS) entry which is preliminary data.</text>
</comment>
<dbReference type="Proteomes" id="UP000288096">
    <property type="component" value="Unassembled WGS sequence"/>
</dbReference>
<organism evidence="1 2">
    <name type="scientific">Desulfonema ishimotonii</name>
    <dbReference type="NCBI Taxonomy" id="45657"/>
    <lineage>
        <taxon>Bacteria</taxon>
        <taxon>Pseudomonadati</taxon>
        <taxon>Thermodesulfobacteriota</taxon>
        <taxon>Desulfobacteria</taxon>
        <taxon>Desulfobacterales</taxon>
        <taxon>Desulfococcaceae</taxon>
        <taxon>Desulfonema</taxon>
    </lineage>
</organism>
<gene>
    <name evidence="1" type="ORF">DENIS_1789</name>
</gene>
<sequence length="80" mass="9167">MITKSGDSYNEFPDHDGLANFDISDRKFIAASNAHPDKPLILEATDSKWWGWKDALAEVSITVKFMCPDYIREKYQEKIG</sequence>
<dbReference type="EMBL" id="BEXT01000001">
    <property type="protein sequence ID" value="GBC60830.1"/>
    <property type="molecule type" value="Genomic_DNA"/>
</dbReference>
<evidence type="ECO:0000313" key="1">
    <source>
        <dbReference type="EMBL" id="GBC60830.1"/>
    </source>
</evidence>